<comment type="caution">
    <text evidence="9">The sequence shown here is derived from an EMBL/GenBank/DDBJ whole genome shotgun (WGS) entry which is preliminary data.</text>
</comment>
<dbReference type="InterPro" id="IPR050483">
    <property type="entry name" value="CoA-transferase_III_domain"/>
</dbReference>
<dbReference type="InterPro" id="IPR044855">
    <property type="entry name" value="CoA-Trfase_III_dom3_sf"/>
</dbReference>
<keyword evidence="2" id="KW-0808">Transferase</keyword>
<dbReference type="CDD" id="cd15502">
    <property type="entry name" value="PHD_Phf1p_Phf2p_like"/>
    <property type="match status" value="1"/>
</dbReference>
<evidence type="ECO:0000256" key="2">
    <source>
        <dbReference type="ARBA" id="ARBA00022679"/>
    </source>
</evidence>
<dbReference type="InterPro" id="IPR023606">
    <property type="entry name" value="CoA-Trfase_III_dom_1_sf"/>
</dbReference>
<evidence type="ECO:0000256" key="1">
    <source>
        <dbReference type="ARBA" id="ARBA00008383"/>
    </source>
</evidence>
<feature type="compositionally biased region" description="Low complexity" evidence="7">
    <location>
        <begin position="873"/>
        <end position="882"/>
    </location>
</feature>
<feature type="region of interest" description="Disordered" evidence="7">
    <location>
        <begin position="549"/>
        <end position="680"/>
    </location>
</feature>
<feature type="compositionally biased region" description="Low complexity" evidence="7">
    <location>
        <begin position="646"/>
        <end position="680"/>
    </location>
</feature>
<evidence type="ECO:0000256" key="6">
    <source>
        <dbReference type="PROSITE-ProRule" id="PRU00146"/>
    </source>
</evidence>
<feature type="region of interest" description="Disordered" evidence="7">
    <location>
        <begin position="854"/>
        <end position="890"/>
    </location>
</feature>
<dbReference type="Pfam" id="PF00628">
    <property type="entry name" value="PHD"/>
    <property type="match status" value="1"/>
</dbReference>
<organism evidence="9 10">
    <name type="scientific">Dichotomopilus funicola</name>
    <dbReference type="NCBI Taxonomy" id="1934379"/>
    <lineage>
        <taxon>Eukaryota</taxon>
        <taxon>Fungi</taxon>
        <taxon>Dikarya</taxon>
        <taxon>Ascomycota</taxon>
        <taxon>Pezizomycotina</taxon>
        <taxon>Sordariomycetes</taxon>
        <taxon>Sordariomycetidae</taxon>
        <taxon>Sordariales</taxon>
        <taxon>Chaetomiaceae</taxon>
        <taxon>Dichotomopilus</taxon>
    </lineage>
</organism>
<protein>
    <submittedName>
        <fullName evidence="9">CoA-transferase family III domain-containing protein</fullName>
    </submittedName>
</protein>
<evidence type="ECO:0000313" key="10">
    <source>
        <dbReference type="Proteomes" id="UP001302676"/>
    </source>
</evidence>
<evidence type="ECO:0000256" key="7">
    <source>
        <dbReference type="SAM" id="MobiDB-lite"/>
    </source>
</evidence>
<evidence type="ECO:0000313" key="9">
    <source>
        <dbReference type="EMBL" id="KAK4146076.1"/>
    </source>
</evidence>
<name>A0AAN6ZR35_9PEZI</name>
<dbReference type="GeneID" id="87819747"/>
<dbReference type="GO" id="GO:0008270">
    <property type="term" value="F:zinc ion binding"/>
    <property type="evidence" value="ECO:0007669"/>
    <property type="project" value="UniProtKB-KW"/>
</dbReference>
<dbReference type="EMBL" id="MU853564">
    <property type="protein sequence ID" value="KAK4146076.1"/>
    <property type="molecule type" value="Genomic_DNA"/>
</dbReference>
<dbReference type="InterPro" id="IPR019787">
    <property type="entry name" value="Znf_PHD-finger"/>
</dbReference>
<feature type="region of interest" description="Disordered" evidence="7">
    <location>
        <begin position="780"/>
        <end position="826"/>
    </location>
</feature>
<dbReference type="PROSITE" id="PS50016">
    <property type="entry name" value="ZF_PHD_2"/>
    <property type="match status" value="1"/>
</dbReference>
<dbReference type="Gene3D" id="3.40.50.10540">
    <property type="entry name" value="Crotonobetainyl-coa:carnitine coa-transferase, domain 1"/>
    <property type="match status" value="1"/>
</dbReference>
<evidence type="ECO:0000256" key="5">
    <source>
        <dbReference type="ARBA" id="ARBA00022833"/>
    </source>
</evidence>
<dbReference type="InterPro" id="IPR013083">
    <property type="entry name" value="Znf_RING/FYVE/PHD"/>
</dbReference>
<feature type="compositionally biased region" description="Basic residues" evidence="7">
    <location>
        <begin position="705"/>
        <end position="716"/>
    </location>
</feature>
<feature type="domain" description="PHD-type" evidence="8">
    <location>
        <begin position="721"/>
        <end position="777"/>
    </location>
</feature>
<evidence type="ECO:0000256" key="3">
    <source>
        <dbReference type="ARBA" id="ARBA00022723"/>
    </source>
</evidence>
<keyword evidence="3" id="KW-0479">Metal-binding</keyword>
<dbReference type="Proteomes" id="UP001302676">
    <property type="component" value="Unassembled WGS sequence"/>
</dbReference>
<dbReference type="InterPro" id="IPR011011">
    <property type="entry name" value="Znf_FYVE_PHD"/>
</dbReference>
<keyword evidence="5" id="KW-0862">Zinc</keyword>
<accession>A0AAN6ZR35</accession>
<comment type="similarity">
    <text evidence="1">Belongs to the CoA-transferase III family.</text>
</comment>
<dbReference type="FunFam" id="3.30.1540.10:FF:000005">
    <property type="entry name" value="succinate--hydroxymethylglutarate CoA-transferase isoform X4"/>
    <property type="match status" value="1"/>
</dbReference>
<feature type="compositionally biased region" description="Low complexity" evidence="7">
    <location>
        <begin position="442"/>
        <end position="463"/>
    </location>
</feature>
<keyword evidence="10" id="KW-1185">Reference proteome</keyword>
<feature type="region of interest" description="Disordered" evidence="7">
    <location>
        <begin position="698"/>
        <end position="717"/>
    </location>
</feature>
<reference evidence="9" key="1">
    <citation type="journal article" date="2023" name="Mol. Phylogenet. Evol.">
        <title>Genome-scale phylogeny and comparative genomics of the fungal order Sordariales.</title>
        <authorList>
            <person name="Hensen N."/>
            <person name="Bonometti L."/>
            <person name="Westerberg I."/>
            <person name="Brannstrom I.O."/>
            <person name="Guillou S."/>
            <person name="Cros-Aarteil S."/>
            <person name="Calhoun S."/>
            <person name="Haridas S."/>
            <person name="Kuo A."/>
            <person name="Mondo S."/>
            <person name="Pangilinan J."/>
            <person name="Riley R."/>
            <person name="LaButti K."/>
            <person name="Andreopoulos B."/>
            <person name="Lipzen A."/>
            <person name="Chen C."/>
            <person name="Yan M."/>
            <person name="Daum C."/>
            <person name="Ng V."/>
            <person name="Clum A."/>
            <person name="Steindorff A."/>
            <person name="Ohm R.A."/>
            <person name="Martin F."/>
            <person name="Silar P."/>
            <person name="Natvig D.O."/>
            <person name="Lalanne C."/>
            <person name="Gautier V."/>
            <person name="Ament-Velasquez S.L."/>
            <person name="Kruys A."/>
            <person name="Hutchinson M.I."/>
            <person name="Powell A.J."/>
            <person name="Barry K."/>
            <person name="Miller A.N."/>
            <person name="Grigoriev I.V."/>
            <person name="Debuchy R."/>
            <person name="Gladieux P."/>
            <person name="Hiltunen Thoren M."/>
            <person name="Johannesson H."/>
        </authorList>
    </citation>
    <scope>NUCLEOTIDE SEQUENCE</scope>
    <source>
        <strain evidence="9">CBS 141.50</strain>
    </source>
</reference>
<feature type="compositionally biased region" description="Basic and acidic residues" evidence="7">
    <location>
        <begin position="811"/>
        <end position="820"/>
    </location>
</feature>
<dbReference type="Gene3D" id="3.30.1540.10">
    <property type="entry name" value="formyl-coa transferase, domain 3"/>
    <property type="match status" value="1"/>
</dbReference>
<dbReference type="SUPFAM" id="SSF57903">
    <property type="entry name" value="FYVE/PHD zinc finger"/>
    <property type="match status" value="1"/>
</dbReference>
<dbReference type="AlphaFoldDB" id="A0AAN6ZR35"/>
<proteinExistence type="inferred from homology"/>
<dbReference type="Gene3D" id="3.30.40.10">
    <property type="entry name" value="Zinc/RING finger domain, C3HC4 (zinc finger)"/>
    <property type="match status" value="1"/>
</dbReference>
<sequence>MTRVLAGPYCTQILGDLGAEVIKVEHPVRGDDTRAWGPPYATYKDGSLHEGPGESAYFLGVNRNKKSLALSFQDPAGVDILQKLAAKCDILVENYIPGSLKKYGLDFDTIHKINPALIYASITGYGQTGPYSQRPGYDVMVEAEFGLMHITGSRDGPPVKVGVAVTDLTTGLYTSNSIMAALLARAKTGKGQHIDAALSDCQTVTLANIASSCLISGEKDTGRWGTAHPSIVPYRSFKTKDGDVLFGGGNDKLFGILCDGLGRPEWKEDAKFKINAVRVANRVELEAEIEAITTQKTTQEWLDTFEGKGMPYAAVNDVQGALTHAHTQARNMVVEVDHDECGPIKLLNTPVKYSESEPRIRSPPPTLGQHTDAILREYLGMEDAQIRGLKEKASISHGVWRPALSRNRVHSTRSGTRAEKKMADDKSQNAANSPLQGRVTDPSPAHSSVSAAGSGAGPMATASTPSSRPLYVPQFTAATQMILKRMKGEPSSLSAALSQASRSPAVTSSIPSATYEDVKRRLVMNMNTSATTIQMPAVPPVTHSAMPIPPRSSVKLPAPGPVASKPTSSAVGMSAIRKVTAGLTASSKPTPPKPVTTKAAPSKILSSESKIKKSKPAPLPRVTTGGKRKRTKSQPTDGTKDNDAVSTRSSSFSSSSPEPAPSSAALPPLESSTPTTPVPLAVTKSGRQVLKPAAYNPAAMDAASKRPRPPAHHHGKRTVEQMLCKKCSRMHSPATNQIVFCDGCNDGWHQLCHDPWVADEIVRDAIRGWYCSACAAKKGGNKRQKVEQHSQTSSVFQPQSHHQGKAGGTGHKGERPKESWANKPAQQKRAYLSTLSQQDLVGIIMTCLDTHPNLPIFPGPEPSHPPPPPPPGNAGNNSNGGPRSIFAGTTTDGLFPRTSAALNAGNGAVIVGEDDENFDPLAALWPVPGRGMYTRLPPDTEDETRLVDGGDFEAFSGIIYDERGRKVEENGMKV</sequence>
<feature type="compositionally biased region" description="Basic and acidic residues" evidence="7">
    <location>
        <begin position="416"/>
        <end position="427"/>
    </location>
</feature>
<reference evidence="9" key="2">
    <citation type="submission" date="2023-05" db="EMBL/GenBank/DDBJ databases">
        <authorList>
            <consortium name="Lawrence Berkeley National Laboratory"/>
            <person name="Steindorff A."/>
            <person name="Hensen N."/>
            <person name="Bonometti L."/>
            <person name="Westerberg I."/>
            <person name="Brannstrom I.O."/>
            <person name="Guillou S."/>
            <person name="Cros-Aarteil S."/>
            <person name="Calhoun S."/>
            <person name="Haridas S."/>
            <person name="Kuo A."/>
            <person name="Mondo S."/>
            <person name="Pangilinan J."/>
            <person name="Riley R."/>
            <person name="Labutti K."/>
            <person name="Andreopoulos B."/>
            <person name="Lipzen A."/>
            <person name="Chen C."/>
            <person name="Yanf M."/>
            <person name="Daum C."/>
            <person name="Ng V."/>
            <person name="Clum A."/>
            <person name="Ohm R."/>
            <person name="Martin F."/>
            <person name="Silar P."/>
            <person name="Natvig D."/>
            <person name="Lalanne C."/>
            <person name="Gautier V."/>
            <person name="Ament-Velasquez S.L."/>
            <person name="Kruys A."/>
            <person name="Hutchinson M.I."/>
            <person name="Powell A.J."/>
            <person name="Barry K."/>
            <person name="Miller A.N."/>
            <person name="Grigoriev I.V."/>
            <person name="Debuchy R."/>
            <person name="Gladieux P."/>
            <person name="Thoren M.H."/>
            <person name="Johannesson H."/>
        </authorList>
    </citation>
    <scope>NUCLEOTIDE SEQUENCE</scope>
    <source>
        <strain evidence="9">CBS 141.50</strain>
    </source>
</reference>
<dbReference type="PANTHER" id="PTHR48207:SF3">
    <property type="entry name" value="SUCCINATE--HYDROXYMETHYLGLUTARATE COA-TRANSFERASE"/>
    <property type="match status" value="1"/>
</dbReference>
<evidence type="ECO:0000259" key="8">
    <source>
        <dbReference type="PROSITE" id="PS50016"/>
    </source>
</evidence>
<dbReference type="GO" id="GO:0005739">
    <property type="term" value="C:mitochondrion"/>
    <property type="evidence" value="ECO:0007669"/>
    <property type="project" value="TreeGrafter"/>
</dbReference>
<keyword evidence="4 6" id="KW-0863">Zinc-finger</keyword>
<evidence type="ECO:0000256" key="4">
    <source>
        <dbReference type="ARBA" id="ARBA00022771"/>
    </source>
</evidence>
<dbReference type="Pfam" id="PF02515">
    <property type="entry name" value="CoA_transf_3"/>
    <property type="match status" value="1"/>
</dbReference>
<dbReference type="InterPro" id="IPR003673">
    <property type="entry name" value="CoA-Trfase_fam_III"/>
</dbReference>
<dbReference type="PANTHER" id="PTHR48207">
    <property type="entry name" value="SUCCINATE--HYDROXYMETHYLGLUTARATE COA-TRANSFERASE"/>
    <property type="match status" value="1"/>
</dbReference>
<feature type="compositionally biased region" description="Pro residues" evidence="7">
    <location>
        <begin position="855"/>
        <end position="872"/>
    </location>
</feature>
<dbReference type="RefSeq" id="XP_062639447.1">
    <property type="nucleotide sequence ID" value="XM_062783134.1"/>
</dbReference>
<dbReference type="InterPro" id="IPR001965">
    <property type="entry name" value="Znf_PHD"/>
</dbReference>
<gene>
    <name evidence="9" type="ORF">C8A04DRAFT_35342</name>
</gene>
<feature type="region of interest" description="Disordered" evidence="7">
    <location>
        <begin position="406"/>
        <end position="469"/>
    </location>
</feature>
<dbReference type="SUPFAM" id="SSF89796">
    <property type="entry name" value="CoA-transferase family III (CaiB/BaiF)"/>
    <property type="match status" value="1"/>
</dbReference>
<dbReference type="SMART" id="SM00249">
    <property type="entry name" value="PHD"/>
    <property type="match status" value="1"/>
</dbReference>
<dbReference type="GO" id="GO:0047369">
    <property type="term" value="F:succinate-hydroxymethylglutarate CoA-transferase activity"/>
    <property type="evidence" value="ECO:0007669"/>
    <property type="project" value="TreeGrafter"/>
</dbReference>
<feature type="compositionally biased region" description="Low complexity" evidence="7">
    <location>
        <begin position="595"/>
        <end position="608"/>
    </location>
</feature>
<feature type="compositionally biased region" description="Polar residues" evidence="7">
    <location>
        <begin position="789"/>
        <end position="801"/>
    </location>
</feature>